<protein>
    <submittedName>
        <fullName evidence="3">Cys met metabolism pyridoxal phosphate-dependent enzyme protein</fullName>
    </submittedName>
</protein>
<evidence type="ECO:0000313" key="3">
    <source>
        <dbReference type="EMBL" id="KPA36471.1"/>
    </source>
</evidence>
<accession>A0A0N0DBA3</accession>
<keyword evidence="4" id="KW-1185">Reference proteome</keyword>
<keyword evidence="2" id="KW-1133">Transmembrane helix</keyword>
<feature type="transmembrane region" description="Helical" evidence="2">
    <location>
        <begin position="107"/>
        <end position="125"/>
    </location>
</feature>
<feature type="region of interest" description="Disordered" evidence="1">
    <location>
        <begin position="189"/>
        <end position="209"/>
    </location>
</feature>
<feature type="transmembrane region" description="Helical" evidence="2">
    <location>
        <begin position="74"/>
        <end position="95"/>
    </location>
</feature>
<dbReference type="AlphaFoldDB" id="A0A0N0DBA3"/>
<comment type="caution">
    <text evidence="3">The sequence shown here is derived from an EMBL/GenBank/DDBJ whole genome shotgun (WGS) entry which is preliminary data.</text>
</comment>
<evidence type="ECO:0000313" key="4">
    <source>
        <dbReference type="Proteomes" id="UP000037904"/>
    </source>
</evidence>
<keyword evidence="2" id="KW-0812">Transmembrane</keyword>
<dbReference type="EMBL" id="JXCE01000632">
    <property type="protein sequence ID" value="KPA36471.1"/>
    <property type="molecule type" value="Genomic_DNA"/>
</dbReference>
<dbReference type="Proteomes" id="UP000037904">
    <property type="component" value="Unassembled WGS sequence"/>
</dbReference>
<sequence length="411" mass="45636">MHPSPMPAYVVGESSPFLKRVLVPLWCIRILVMLANIVSLALMLVVIIPEMESQQQPVDEQLIAQGLAVDYQALMINTIIVLILIFPCIVFDIICIIKRSRRSLSPIFFLVANVIQFTIWTVLFTLSMRGGGSSSSIAIGIVIYLSFAGMLGYASYVYHQFRKGNLMNQCPSTATDQLGFRTSNAGHPNNCIDQHQQPLPSHSTSHSHDKHEMSACNQSLTELDSHQNTQTYAARSELYVPHTPAPEIYEIISSLFPQLLTIPQWKRAYTEEQLRLAIHETKFLGYSFKGASRRNNAPRATLRARVRGARGPHKSHEAEQHLYCGGTVDSFLITELATKFLLDSGDYNPALVNIKQQTASDANEVNEGGNNEINAADEVNEVIEVESSEPGSPSPNGLETNETDDEQIPEQ</sequence>
<name>A0A0N0DBA3_FUSLA</name>
<gene>
    <name evidence="3" type="ORF">FLAG1_10764</name>
</gene>
<reference evidence="3 4" key="1">
    <citation type="submission" date="2015-04" db="EMBL/GenBank/DDBJ databases">
        <title>The draft genome sequence of Fusarium langsethiae, a T-2/HT-2 mycotoxin producer.</title>
        <authorList>
            <person name="Lysoe E."/>
            <person name="Divon H.H."/>
            <person name="Terzi V."/>
            <person name="Orru L."/>
            <person name="Lamontanara A."/>
            <person name="Kolseth A.-K."/>
            <person name="Frandsen R.J."/>
            <person name="Nielsen K."/>
            <person name="Thrane U."/>
        </authorList>
    </citation>
    <scope>NUCLEOTIDE SEQUENCE [LARGE SCALE GENOMIC DNA]</scope>
    <source>
        <strain evidence="3 4">Fl201059</strain>
    </source>
</reference>
<evidence type="ECO:0000256" key="1">
    <source>
        <dbReference type="SAM" id="MobiDB-lite"/>
    </source>
</evidence>
<feature type="region of interest" description="Disordered" evidence="1">
    <location>
        <begin position="382"/>
        <end position="411"/>
    </location>
</feature>
<evidence type="ECO:0000256" key="2">
    <source>
        <dbReference type="SAM" id="Phobius"/>
    </source>
</evidence>
<feature type="transmembrane region" description="Helical" evidence="2">
    <location>
        <begin position="137"/>
        <end position="158"/>
    </location>
</feature>
<proteinExistence type="predicted"/>
<feature type="compositionally biased region" description="Acidic residues" evidence="1">
    <location>
        <begin position="401"/>
        <end position="411"/>
    </location>
</feature>
<feature type="transmembrane region" description="Helical" evidence="2">
    <location>
        <begin position="21"/>
        <end position="48"/>
    </location>
</feature>
<organism evidence="3 4">
    <name type="scientific">Fusarium langsethiae</name>
    <dbReference type="NCBI Taxonomy" id="179993"/>
    <lineage>
        <taxon>Eukaryota</taxon>
        <taxon>Fungi</taxon>
        <taxon>Dikarya</taxon>
        <taxon>Ascomycota</taxon>
        <taxon>Pezizomycotina</taxon>
        <taxon>Sordariomycetes</taxon>
        <taxon>Hypocreomycetidae</taxon>
        <taxon>Hypocreales</taxon>
        <taxon>Nectriaceae</taxon>
        <taxon>Fusarium</taxon>
    </lineage>
</organism>
<keyword evidence="2" id="KW-0472">Membrane</keyword>
<feature type="compositionally biased region" description="Polar residues" evidence="1">
    <location>
        <begin position="189"/>
        <end position="204"/>
    </location>
</feature>